<name>A0A4R5TYU0_9MICC</name>
<evidence type="ECO:0000313" key="3">
    <source>
        <dbReference type="Proteomes" id="UP000295411"/>
    </source>
</evidence>
<reference evidence="2 3" key="1">
    <citation type="submission" date="2019-03" db="EMBL/GenBank/DDBJ databases">
        <title>Arthrobacter sp. nov., an bacterium isolated from biocrust in Mu Us Desert.</title>
        <authorList>
            <person name="Lixiong L."/>
        </authorList>
    </citation>
    <scope>NUCLEOTIDE SEQUENCE [LARGE SCALE GENOMIC DNA]</scope>
    <source>
        <strain evidence="2 3">SLN-3</strain>
    </source>
</reference>
<feature type="chain" id="PRO_5020964894" evidence="1">
    <location>
        <begin position="36"/>
        <end position="273"/>
    </location>
</feature>
<evidence type="ECO:0000313" key="2">
    <source>
        <dbReference type="EMBL" id="TDK26383.1"/>
    </source>
</evidence>
<evidence type="ECO:0000256" key="1">
    <source>
        <dbReference type="SAM" id="SignalP"/>
    </source>
</evidence>
<keyword evidence="1" id="KW-0732">Signal</keyword>
<dbReference type="OrthoDB" id="9848475at2"/>
<keyword evidence="3" id="KW-1185">Reference proteome</keyword>
<dbReference type="Proteomes" id="UP000295411">
    <property type="component" value="Unassembled WGS sequence"/>
</dbReference>
<dbReference type="AlphaFoldDB" id="A0A4R5TYU0"/>
<accession>A0A4R5TYU0</accession>
<feature type="signal peptide" evidence="1">
    <location>
        <begin position="1"/>
        <end position="35"/>
    </location>
</feature>
<dbReference type="EMBL" id="SMTK01000002">
    <property type="protein sequence ID" value="TDK26383.1"/>
    <property type="molecule type" value="Genomic_DNA"/>
</dbReference>
<comment type="caution">
    <text evidence="2">The sequence shown here is derived from an EMBL/GenBank/DDBJ whole genome shotgun (WGS) entry which is preliminary data.</text>
</comment>
<proteinExistence type="predicted"/>
<sequence length="273" mass="29663">MNNPFRQPFAVMTASATALILALTGSALPRISATADPGCLPGYPTKVAWELAYEQYYQDFHLCRDASGRYVLRNLTKQVWIFPGDVFVSAVDSSPFRTHFSGLFSGTPHVVPGQAVSVASSSQFLPAPDLSLTSAWAAYKLVATRAKRISLQTASTLLLTSPLTRTALNECAWAVEEHVMDFTAGEPTDPETALATMDRVLARTHGDARCVAAVADMDEDLKSRPGSQKVKKWATWVEKATGTGQTQARVRNAVETISDFCLHTNVRFKGFGC</sequence>
<dbReference type="RefSeq" id="WP_133402746.1">
    <property type="nucleotide sequence ID" value="NZ_SMTK01000002.1"/>
</dbReference>
<gene>
    <name evidence="2" type="ORF">E2F48_04055</name>
</gene>
<protein>
    <submittedName>
        <fullName evidence="2">Uncharacterized protein</fullName>
    </submittedName>
</protein>
<organism evidence="2 3">
    <name type="scientific">Arthrobacter crusticola</name>
    <dbReference type="NCBI Taxonomy" id="2547960"/>
    <lineage>
        <taxon>Bacteria</taxon>
        <taxon>Bacillati</taxon>
        <taxon>Actinomycetota</taxon>
        <taxon>Actinomycetes</taxon>
        <taxon>Micrococcales</taxon>
        <taxon>Micrococcaceae</taxon>
        <taxon>Arthrobacter</taxon>
    </lineage>
</organism>